<keyword evidence="3" id="KW-1185">Reference proteome</keyword>
<dbReference type="EMBL" id="BDQF01000015">
    <property type="protein sequence ID" value="GAW83282.1"/>
    <property type="molecule type" value="Genomic_DNA"/>
</dbReference>
<comment type="caution">
    <text evidence="2">The sequence shown here is derived from an EMBL/GenBank/DDBJ whole genome shotgun (WGS) entry which is preliminary data.</text>
</comment>
<dbReference type="GeneID" id="39750025"/>
<evidence type="ECO:0000313" key="2">
    <source>
        <dbReference type="EMBL" id="GAW83282.1"/>
    </source>
</evidence>
<dbReference type="Gene3D" id="2.120.10.30">
    <property type="entry name" value="TolB, C-terminal domain"/>
    <property type="match status" value="1"/>
</dbReference>
<feature type="compositionally biased region" description="Acidic residues" evidence="1">
    <location>
        <begin position="85"/>
        <end position="100"/>
    </location>
</feature>
<dbReference type="OrthoDB" id="391517at2759"/>
<dbReference type="InterPro" id="IPR011042">
    <property type="entry name" value="6-blade_b-propeller_TolB-like"/>
</dbReference>
<sequence length="359" mass="41794">MDTCDNKLNVNYLLNKDKSKKKKRKEEKYIEIFCENDSDLYSPCIDMEGALCVISEKGEIFRYKLENSKGDRKGMNISTAASSSDDSEDGEDSNDEDDIDSKENDQSDEHDEKFFDFIHGEQGVINIRKKSNIQKVQQELYMNTDIATECLCADNDYNFYVFDPMTGGLMVINKKKEIELYTDEYEDQSFKGVNNLIYDKKKNLLYVVDSGNINEENKCNLFYINKDIETMISIDIPNIPYVHNICVYQKDNINDIYVCLTKENKIVRLIKKGNSYIKCHFLHLNGCYSPLFICTNNKNFVVLLKDLSDCEKKGKLLEINSNAQVINSFFMNGNQFNGICYDENVKKYFFIEKNIIYMY</sequence>
<dbReference type="RefSeq" id="XP_028545871.1">
    <property type="nucleotide sequence ID" value="XM_028690070.1"/>
</dbReference>
<gene>
    <name evidence="2" type="ORF">PGO_140760</name>
</gene>
<evidence type="ECO:0000313" key="3">
    <source>
        <dbReference type="Proteomes" id="UP000195521"/>
    </source>
</evidence>
<dbReference type="AlphaFoldDB" id="A0A1Y1JR28"/>
<dbReference type="SUPFAM" id="SSF63829">
    <property type="entry name" value="Calcium-dependent phosphotriesterase"/>
    <property type="match status" value="1"/>
</dbReference>
<organism evidence="2 3">
    <name type="scientific">Plasmodium gonderi</name>
    <dbReference type="NCBI Taxonomy" id="77519"/>
    <lineage>
        <taxon>Eukaryota</taxon>
        <taxon>Sar</taxon>
        <taxon>Alveolata</taxon>
        <taxon>Apicomplexa</taxon>
        <taxon>Aconoidasida</taxon>
        <taxon>Haemosporida</taxon>
        <taxon>Plasmodiidae</taxon>
        <taxon>Plasmodium</taxon>
        <taxon>Plasmodium (Plasmodium)</taxon>
    </lineage>
</organism>
<proteinExistence type="predicted"/>
<dbReference type="Proteomes" id="UP000195521">
    <property type="component" value="Unassembled WGS sequence"/>
</dbReference>
<accession>A0A1Y1JR28</accession>
<dbReference type="OMA" id="LCADNDY"/>
<reference evidence="3" key="1">
    <citation type="submission" date="2017-04" db="EMBL/GenBank/DDBJ databases">
        <title>Plasmodium gonderi genome.</title>
        <authorList>
            <person name="Arisue N."/>
            <person name="Honma H."/>
            <person name="Kawai S."/>
            <person name="Tougan T."/>
            <person name="Tanabe K."/>
            <person name="Horii T."/>
        </authorList>
    </citation>
    <scope>NUCLEOTIDE SEQUENCE [LARGE SCALE GENOMIC DNA]</scope>
    <source>
        <strain evidence="3">ATCC 30045</strain>
    </source>
</reference>
<name>A0A1Y1JR28_PLAGO</name>
<feature type="region of interest" description="Disordered" evidence="1">
    <location>
        <begin position="74"/>
        <end position="108"/>
    </location>
</feature>
<protein>
    <submittedName>
        <fullName evidence="2">Uncharacterized protein</fullName>
    </submittedName>
</protein>
<evidence type="ECO:0000256" key="1">
    <source>
        <dbReference type="SAM" id="MobiDB-lite"/>
    </source>
</evidence>